<dbReference type="EMBL" id="SEOQ01000598">
    <property type="protein sequence ID" value="TFY59787.1"/>
    <property type="molecule type" value="Genomic_DNA"/>
</dbReference>
<dbReference type="OrthoDB" id="9989112at2759"/>
<comment type="caution">
    <text evidence="1">The sequence shown here is derived from an EMBL/GenBank/DDBJ whole genome shotgun (WGS) entry which is preliminary data.</text>
</comment>
<dbReference type="STRING" id="205917.A0A4Y9YDZ4"/>
<protein>
    <submittedName>
        <fullName evidence="1">Uncharacterized protein</fullName>
    </submittedName>
</protein>
<accession>A0A4Y9YDZ4</accession>
<evidence type="ECO:0000313" key="2">
    <source>
        <dbReference type="Proteomes" id="UP000298327"/>
    </source>
</evidence>
<gene>
    <name evidence="1" type="ORF">EVG20_g7657</name>
</gene>
<reference evidence="1 2" key="1">
    <citation type="submission" date="2019-02" db="EMBL/GenBank/DDBJ databases">
        <title>Genome sequencing of the rare red list fungi Dentipellis fragilis.</title>
        <authorList>
            <person name="Buettner E."/>
            <person name="Kellner H."/>
        </authorList>
    </citation>
    <scope>NUCLEOTIDE SEQUENCE [LARGE SCALE GENOMIC DNA]</scope>
    <source>
        <strain evidence="1 2">DSM 105465</strain>
    </source>
</reference>
<organism evidence="1 2">
    <name type="scientific">Dentipellis fragilis</name>
    <dbReference type="NCBI Taxonomy" id="205917"/>
    <lineage>
        <taxon>Eukaryota</taxon>
        <taxon>Fungi</taxon>
        <taxon>Dikarya</taxon>
        <taxon>Basidiomycota</taxon>
        <taxon>Agaricomycotina</taxon>
        <taxon>Agaricomycetes</taxon>
        <taxon>Russulales</taxon>
        <taxon>Hericiaceae</taxon>
        <taxon>Dentipellis</taxon>
    </lineage>
</organism>
<keyword evidence="2" id="KW-1185">Reference proteome</keyword>
<dbReference type="AlphaFoldDB" id="A0A4Y9YDZ4"/>
<dbReference type="Proteomes" id="UP000298327">
    <property type="component" value="Unassembled WGS sequence"/>
</dbReference>
<proteinExistence type="predicted"/>
<name>A0A4Y9YDZ4_9AGAM</name>
<sequence>MEENSDSSSCPNFQETIPVGLAFPPITSIDIASRHHRQFSKSRLALAQRLLPIRLVAHPTITPSLFTRNPAAPQIPPIPPQEPFLSALPPTLEQRPKLFYTSAKTGVGVADVPQYVARRVVMRSEWEEAVKARMLHLLEESGSTIRLGDGQRMRAEGR</sequence>
<evidence type="ECO:0000313" key="1">
    <source>
        <dbReference type="EMBL" id="TFY59787.1"/>
    </source>
</evidence>